<keyword evidence="2" id="KW-0812">Transmembrane</keyword>
<reference evidence="3" key="1">
    <citation type="submission" date="2020-10" db="EMBL/GenBank/DDBJ databases">
        <authorList>
            <person name="Gilroy R."/>
        </authorList>
    </citation>
    <scope>NUCLEOTIDE SEQUENCE</scope>
    <source>
        <strain evidence="3">CHK160-1198</strain>
    </source>
</reference>
<feature type="transmembrane region" description="Helical" evidence="2">
    <location>
        <begin position="6"/>
        <end position="30"/>
    </location>
</feature>
<gene>
    <name evidence="3" type="ORF">IAB06_05470</name>
</gene>
<sequence length="144" mass="16243">MKSTRGSAAIIAIIFMMFLLIVGISFIPMINSELRHAKMDEDEQKAWYAAEAGKKYVEVFKNDKNKIVDASNEAMPVNRSNNTQRNHFQLRLDEDVPDNSKTKTNNGKKNAATLQPGTKYNVYSEGTFNGITKVIELEWTVPAK</sequence>
<keyword evidence="2" id="KW-0472">Membrane</keyword>
<evidence type="ECO:0000313" key="4">
    <source>
        <dbReference type="Proteomes" id="UP000824099"/>
    </source>
</evidence>
<proteinExistence type="predicted"/>
<dbReference type="Proteomes" id="UP000824099">
    <property type="component" value="Unassembled WGS sequence"/>
</dbReference>
<feature type="region of interest" description="Disordered" evidence="1">
    <location>
        <begin position="75"/>
        <end position="113"/>
    </location>
</feature>
<accession>A0A9D1SLX2</accession>
<evidence type="ECO:0000313" key="3">
    <source>
        <dbReference type="EMBL" id="HIU64463.1"/>
    </source>
</evidence>
<feature type="compositionally biased region" description="Basic and acidic residues" evidence="1">
    <location>
        <begin position="90"/>
        <end position="101"/>
    </location>
</feature>
<protein>
    <submittedName>
        <fullName evidence="3">Pilus assembly PilX N-terminal domain-containing protein</fullName>
    </submittedName>
</protein>
<comment type="caution">
    <text evidence="3">The sequence shown here is derived from an EMBL/GenBank/DDBJ whole genome shotgun (WGS) entry which is preliminary data.</text>
</comment>
<dbReference type="AlphaFoldDB" id="A0A9D1SLX2"/>
<evidence type="ECO:0000256" key="2">
    <source>
        <dbReference type="SAM" id="Phobius"/>
    </source>
</evidence>
<dbReference type="EMBL" id="DVNI01000087">
    <property type="protein sequence ID" value="HIU64463.1"/>
    <property type="molecule type" value="Genomic_DNA"/>
</dbReference>
<name>A0A9D1SLX2_9FIRM</name>
<keyword evidence="2" id="KW-1133">Transmembrane helix</keyword>
<organism evidence="3 4">
    <name type="scientific">Candidatus Avacidaminococcus intestinavium</name>
    <dbReference type="NCBI Taxonomy" id="2840684"/>
    <lineage>
        <taxon>Bacteria</taxon>
        <taxon>Bacillati</taxon>
        <taxon>Bacillota</taxon>
        <taxon>Negativicutes</taxon>
        <taxon>Acidaminococcales</taxon>
        <taxon>Acidaminococcaceae</taxon>
        <taxon>Acidaminococcaceae incertae sedis</taxon>
        <taxon>Candidatus Avacidaminococcus</taxon>
    </lineage>
</organism>
<evidence type="ECO:0000256" key="1">
    <source>
        <dbReference type="SAM" id="MobiDB-lite"/>
    </source>
</evidence>
<reference evidence="3" key="2">
    <citation type="journal article" date="2021" name="PeerJ">
        <title>Extensive microbial diversity within the chicken gut microbiome revealed by metagenomics and culture.</title>
        <authorList>
            <person name="Gilroy R."/>
            <person name="Ravi A."/>
            <person name="Getino M."/>
            <person name="Pursley I."/>
            <person name="Horton D.L."/>
            <person name="Alikhan N.F."/>
            <person name="Baker D."/>
            <person name="Gharbi K."/>
            <person name="Hall N."/>
            <person name="Watson M."/>
            <person name="Adriaenssens E.M."/>
            <person name="Foster-Nyarko E."/>
            <person name="Jarju S."/>
            <person name="Secka A."/>
            <person name="Antonio M."/>
            <person name="Oren A."/>
            <person name="Chaudhuri R.R."/>
            <person name="La Ragione R."/>
            <person name="Hildebrand F."/>
            <person name="Pallen M.J."/>
        </authorList>
    </citation>
    <scope>NUCLEOTIDE SEQUENCE</scope>
    <source>
        <strain evidence="3">CHK160-1198</strain>
    </source>
</reference>
<feature type="compositionally biased region" description="Low complexity" evidence="1">
    <location>
        <begin position="102"/>
        <end position="113"/>
    </location>
</feature>
<feature type="compositionally biased region" description="Polar residues" evidence="1">
    <location>
        <begin position="78"/>
        <end position="87"/>
    </location>
</feature>